<feature type="transmembrane region" description="Helical" evidence="1">
    <location>
        <begin position="50"/>
        <end position="67"/>
    </location>
</feature>
<evidence type="ECO:0000256" key="1">
    <source>
        <dbReference type="SAM" id="Phobius"/>
    </source>
</evidence>
<reference evidence="2" key="1">
    <citation type="journal article" date="1997" name="J. Ferment. Bioeng.">
        <title>Cloning and characterization of genes involved in the degradation of dibenzofuran by Terrabacter sp. strain DBF63.</title>
        <authorList>
            <person name="Kasuga K."/>
            <person name="Nojiri H."/>
            <person name="Yamane H."/>
            <person name="Kodama T."/>
            <person name="Omori T."/>
        </authorList>
    </citation>
    <scope>NUCLEOTIDE SEQUENCE</scope>
    <source>
        <strain evidence="2">DBF63</strain>
        <plasmid evidence="2">pDBF1</plasmid>
    </source>
</reference>
<keyword evidence="2" id="KW-0614">Plasmid</keyword>
<reference evidence="2" key="6">
    <citation type="journal article" date="2005" name="Appl. Microbiol. Biotechnol.">
        <title>Characterization of [3Fe-4S] ferredoxin DbfA3, which functions in the angular dioxygenase system of Terrabacter sp. strain DBF63.</title>
        <authorList>
            <person name="Takagi T."/>
            <person name="Habe H."/>
            <person name="Yoshida T."/>
            <person name="Yamane H."/>
            <person name="Omori T."/>
            <person name="Nojiri H."/>
        </authorList>
    </citation>
    <scope>NUCLEOTIDE SEQUENCE</scope>
    <source>
        <strain evidence="2">DBF63</strain>
        <plasmid evidence="2">pDBF1</plasmid>
    </source>
</reference>
<proteinExistence type="predicted"/>
<feature type="transmembrane region" description="Helical" evidence="1">
    <location>
        <begin position="21"/>
        <end position="44"/>
    </location>
</feature>
<protein>
    <submittedName>
        <fullName evidence="2">Uncharacterized protein</fullName>
    </submittedName>
</protein>
<accession>Q3MNQ2</accession>
<reference evidence="2" key="5">
    <citation type="journal article" date="2004" name="J. Bacteriol.">
        <title>Characterization of the upper pathway genes for fluorene metabolism in Terrabacter sp. strain DBF63.</title>
        <authorList>
            <person name="Habe H."/>
            <person name="Chung J."/>
            <person name="Kato H."/>
            <person name="Ayabe Y."/>
            <person name="Kasuga K."/>
            <person name="Yoshida T."/>
            <person name="Nojiri H."/>
            <person name="Yamane H."/>
            <person name="Omori T."/>
        </authorList>
    </citation>
    <scope>NUCLEOTIDE SEQUENCE</scope>
    <source>
        <strain evidence="2">DBF63</strain>
        <plasmid evidence="2">pDBF1</plasmid>
    </source>
</reference>
<keyword evidence="1" id="KW-0472">Membrane</keyword>
<keyword evidence="1" id="KW-1133">Transmembrane helix</keyword>
<geneLocation type="plasmid" evidence="2">
    <name>pDBF1</name>
</geneLocation>
<dbReference type="AlphaFoldDB" id="Q3MNQ2"/>
<sequence length="73" mass="8068">MLSQGIGRIRAARQPTRQQEGFTMSWGLMISTLGMGVLVALAATSGWATVQTWALVISGVFWVWSILTEERTR</sequence>
<reference evidence="2" key="3">
    <citation type="journal article" date="2003" name="Appl. Microbiol. Biotechnol.">
        <title>Phthalate catabolic gene cluster is linked to the angular dioxygenase gene in Terrabacter sp. strain DBF63.</title>
        <authorList>
            <person name="Habe H."/>
            <person name="Miyakoshi M."/>
            <person name="Chung J."/>
            <person name="Kasuga K."/>
            <person name="Yoshida T."/>
            <person name="Nojiri H."/>
            <person name="Omori T."/>
        </authorList>
    </citation>
    <scope>NUCLEOTIDE SEQUENCE</scope>
    <source>
        <strain evidence="2">DBF63</strain>
        <plasmid evidence="2">pDBF1</plasmid>
    </source>
</reference>
<organism evidence="2">
    <name type="scientific">Terrabacter sp. (strain DBF63)</name>
    <dbReference type="NCBI Taxonomy" id="150395"/>
    <lineage>
        <taxon>Bacteria</taxon>
        <taxon>Bacillati</taxon>
        <taxon>Actinomycetota</taxon>
        <taxon>Actinomycetes</taxon>
        <taxon>Micrococcales</taxon>
        <taxon>Intrasporangiaceae</taxon>
        <taxon>Terrabacter</taxon>
    </lineage>
</organism>
<reference evidence="2" key="2">
    <citation type="journal article" date="2001" name="Biochem. Biophys. Res. Commun.">
        <title>Isolation and characterization of the genes encoding a novel oxygenase component of angular dioxygenase from the gram-positive dibenzofuran-degrader Terrabacter sp. strain DBF63.</title>
        <authorList>
            <person name="Kasuga K."/>
            <person name="Habe H."/>
            <person name="Chung J."/>
            <person name="Yoshida T."/>
            <person name="Nojiri H."/>
            <person name="Yamane H."/>
            <person name="Omori T."/>
        </authorList>
    </citation>
    <scope>NUCLEOTIDE SEQUENCE</scope>
    <source>
        <strain evidence="2">DBF63</strain>
        <plasmid evidence="2">pDBF1</plasmid>
    </source>
</reference>
<keyword evidence="1" id="KW-0812">Transmembrane</keyword>
<name>Q3MNQ2_TERSD</name>
<reference evidence="2" key="4">
    <citation type="journal article" date="2004" name="FEMS Microbiol. Lett.">
        <title>Genetic characterization of the dibenzofuran-degrading Actinobacteria carrying the dbfA1A2 gene homologues isolated from activated sludge.</title>
        <authorList>
            <person name="Noumura T."/>
            <person name="Habe H."/>
            <person name="Widada J."/>
            <person name="Chung J.S."/>
            <person name="Yoshida T."/>
            <person name="Nojiri H."/>
            <person name="Omori T."/>
        </authorList>
    </citation>
    <scope>NUCLEOTIDE SEQUENCE</scope>
    <source>
        <strain evidence="2">DBF63</strain>
        <plasmid evidence="2">pDBF1</plasmid>
    </source>
</reference>
<dbReference type="EMBL" id="AP008980">
    <property type="protein sequence ID" value="BAE45063.1"/>
    <property type="molecule type" value="Genomic_DNA"/>
</dbReference>
<reference evidence="2" key="7">
    <citation type="journal article" date="2005" name="Microbiology (Mosc.)">
        <title>The fluorene catabolic linear plasmid in Terrabacter sp. strain DBF63 carries the beta-ketoadipate pathway genes, pcaRHGBDCFIJ, also found in proteobacteria.</title>
        <authorList>
            <person name="Habe H."/>
            <person name="Chung J.-S."/>
            <person name="Ishida A."/>
            <person name="Kasuga K."/>
            <person name="Ide K."/>
            <person name="Takemura T."/>
            <person name="Nojiri H."/>
            <person name="Yamane H."/>
            <person name="Omori T."/>
        </authorList>
    </citation>
    <scope>NUCLEOTIDE SEQUENCE</scope>
    <source>
        <strain evidence="2">DBF63</strain>
        <plasmid evidence="2">pDBF1</plasmid>
    </source>
</reference>
<evidence type="ECO:0000313" key="2">
    <source>
        <dbReference type="EMBL" id="BAE45063.1"/>
    </source>
</evidence>